<organism evidence="10 11">
    <name type="scientific">Brochothrix campestris FSL F6-1037</name>
    <dbReference type="NCBI Taxonomy" id="1265861"/>
    <lineage>
        <taxon>Bacteria</taxon>
        <taxon>Bacillati</taxon>
        <taxon>Bacillota</taxon>
        <taxon>Bacilli</taxon>
        <taxon>Bacillales</taxon>
        <taxon>Listeriaceae</taxon>
        <taxon>Brochothrix</taxon>
    </lineage>
</organism>
<sequence>MKYDGHTHTEYCPHGSGEPVELMIEAAIKQGFTHYSITEHPPLPHAFKQSMANSTAEIDTTAMAVNDVEHYIKKMKRLQYQYGSDLTIKFGFEIDYLPEQTDWVRDFLNEYGPYLSDNLLSVHFLPGTDGWRFIDYSAADFDAGLVKHYGSFTEVQNVYLNYLTDSLTWDVGRFKPARIGHISLAQKFQRQYPAEQTCYSAKQKQQYIQFLNQVASQSYSLDFNTAGLYKADCGDTYPHKGLAKIALAKGIPFIYGSDAHSIKDVGRGYAHYSDIYR</sequence>
<comment type="pathway">
    <text evidence="1 8">Amino-acid biosynthesis; L-histidine biosynthesis; L-histidine from 5-phospho-alpha-D-ribose 1-diphosphate: step 8/9.</text>
</comment>
<dbReference type="Proteomes" id="UP000019243">
    <property type="component" value="Unassembled WGS sequence"/>
</dbReference>
<evidence type="ECO:0000256" key="2">
    <source>
        <dbReference type="ARBA" id="ARBA00009152"/>
    </source>
</evidence>
<dbReference type="OrthoDB" id="9775255at2"/>
<evidence type="ECO:0000256" key="4">
    <source>
        <dbReference type="ARBA" id="ARBA00022605"/>
    </source>
</evidence>
<dbReference type="NCBIfam" id="TIGR01856">
    <property type="entry name" value="hisJ_fam"/>
    <property type="match status" value="1"/>
</dbReference>
<dbReference type="GO" id="GO:0000105">
    <property type="term" value="P:L-histidine biosynthetic process"/>
    <property type="evidence" value="ECO:0007669"/>
    <property type="project" value="UniProtKB-UniRule"/>
</dbReference>
<comment type="caution">
    <text evidence="10">The sequence shown here is derived from an EMBL/GenBank/DDBJ whole genome shotgun (WGS) entry which is preliminary data.</text>
</comment>
<proteinExistence type="inferred from homology"/>
<comment type="catalytic activity">
    <reaction evidence="7 8">
        <text>L-histidinol phosphate + H2O = L-histidinol + phosphate</text>
        <dbReference type="Rhea" id="RHEA:14465"/>
        <dbReference type="ChEBI" id="CHEBI:15377"/>
        <dbReference type="ChEBI" id="CHEBI:43474"/>
        <dbReference type="ChEBI" id="CHEBI:57699"/>
        <dbReference type="ChEBI" id="CHEBI:57980"/>
        <dbReference type="EC" id="3.1.3.15"/>
    </reaction>
</comment>
<keyword evidence="5 8" id="KW-0378">Hydrolase</keyword>
<dbReference type="EC" id="3.1.3.15" evidence="3 8"/>
<dbReference type="RefSeq" id="WP_035315368.1">
    <property type="nucleotide sequence ID" value="NZ_AODH01000047.1"/>
</dbReference>
<evidence type="ECO:0000313" key="11">
    <source>
        <dbReference type="Proteomes" id="UP000019243"/>
    </source>
</evidence>
<dbReference type="GO" id="GO:0004401">
    <property type="term" value="F:histidinol-phosphatase activity"/>
    <property type="evidence" value="ECO:0007669"/>
    <property type="project" value="UniProtKB-UniRule"/>
</dbReference>
<evidence type="ECO:0000256" key="8">
    <source>
        <dbReference type="RuleBase" id="RU366003"/>
    </source>
</evidence>
<dbReference type="InterPro" id="IPR016195">
    <property type="entry name" value="Pol/histidinol_Pase-like"/>
</dbReference>
<feature type="domain" description="PHP" evidence="9">
    <location>
        <begin position="4"/>
        <end position="225"/>
    </location>
</feature>
<accession>W7CKF6</accession>
<name>W7CKF6_9LIST</name>
<keyword evidence="6 8" id="KW-0368">Histidine biosynthesis</keyword>
<dbReference type="InterPro" id="IPR004013">
    <property type="entry name" value="PHP_dom"/>
</dbReference>
<dbReference type="UniPathway" id="UPA00031">
    <property type="reaction ID" value="UER00013"/>
</dbReference>
<dbReference type="AlphaFoldDB" id="W7CKF6"/>
<keyword evidence="11" id="KW-1185">Reference proteome</keyword>
<evidence type="ECO:0000259" key="9">
    <source>
        <dbReference type="Pfam" id="PF02811"/>
    </source>
</evidence>
<dbReference type="STRING" id="1265861.BCAMP_10830"/>
<comment type="similarity">
    <text evidence="2 8">Belongs to the PHP hydrolase family. HisK subfamily.</text>
</comment>
<evidence type="ECO:0000256" key="1">
    <source>
        <dbReference type="ARBA" id="ARBA00004970"/>
    </source>
</evidence>
<evidence type="ECO:0000313" key="10">
    <source>
        <dbReference type="EMBL" id="EUJ36301.1"/>
    </source>
</evidence>
<protein>
    <recommendedName>
        <fullName evidence="3 8">Histidinol-phosphatase</fullName>
        <shortName evidence="8">HolPase</shortName>
        <ecNumber evidence="3 8">3.1.3.15</ecNumber>
    </recommendedName>
</protein>
<dbReference type="NCBIfam" id="NF005996">
    <property type="entry name" value="PRK08123.1"/>
    <property type="match status" value="1"/>
</dbReference>
<dbReference type="GO" id="GO:0005737">
    <property type="term" value="C:cytoplasm"/>
    <property type="evidence" value="ECO:0007669"/>
    <property type="project" value="TreeGrafter"/>
</dbReference>
<dbReference type="PANTHER" id="PTHR21039:SF0">
    <property type="entry name" value="HISTIDINOL-PHOSPHATASE"/>
    <property type="match status" value="1"/>
</dbReference>
<evidence type="ECO:0000256" key="7">
    <source>
        <dbReference type="ARBA" id="ARBA00049158"/>
    </source>
</evidence>
<dbReference type="Pfam" id="PF13263">
    <property type="entry name" value="PHP_C"/>
    <property type="match status" value="1"/>
</dbReference>
<dbReference type="Pfam" id="PF02811">
    <property type="entry name" value="PHP"/>
    <property type="match status" value="1"/>
</dbReference>
<dbReference type="SUPFAM" id="SSF89550">
    <property type="entry name" value="PHP domain-like"/>
    <property type="match status" value="1"/>
</dbReference>
<dbReference type="PANTHER" id="PTHR21039">
    <property type="entry name" value="HISTIDINOL PHOSPHATASE-RELATED"/>
    <property type="match status" value="1"/>
</dbReference>
<dbReference type="InterPro" id="IPR010140">
    <property type="entry name" value="Histidinol_P_phosphatase_HisJ"/>
</dbReference>
<evidence type="ECO:0000256" key="3">
    <source>
        <dbReference type="ARBA" id="ARBA00013085"/>
    </source>
</evidence>
<dbReference type="EMBL" id="AODH01000047">
    <property type="protein sequence ID" value="EUJ36301.1"/>
    <property type="molecule type" value="Genomic_DNA"/>
</dbReference>
<dbReference type="PATRIC" id="fig|1265861.3.peg.2128"/>
<dbReference type="Gene3D" id="3.20.20.140">
    <property type="entry name" value="Metal-dependent hydrolases"/>
    <property type="match status" value="1"/>
</dbReference>
<keyword evidence="4 8" id="KW-0028">Amino-acid biosynthesis</keyword>
<reference evidence="10 11" key="1">
    <citation type="submission" date="2012-12" db="EMBL/GenBank/DDBJ databases">
        <title>Novel taxa of Listeriaceae from agricultural environments in the United States.</title>
        <authorList>
            <person name="den Bakker H.C."/>
            <person name="Allred A."/>
            <person name="Warchocki S."/>
            <person name="Wright E.M."/>
            <person name="Burrell A."/>
            <person name="Nightingale K.K."/>
            <person name="Kephart D."/>
            <person name="Wiedmann M."/>
        </authorList>
    </citation>
    <scope>NUCLEOTIDE SEQUENCE [LARGE SCALE GENOMIC DNA]</scope>
    <source>
        <strain evidence="10 11">FSL F6-1037</strain>
    </source>
</reference>
<evidence type="ECO:0000256" key="5">
    <source>
        <dbReference type="ARBA" id="ARBA00022801"/>
    </source>
</evidence>
<gene>
    <name evidence="10" type="ORF">BCAMP_10830</name>
</gene>
<evidence type="ECO:0000256" key="6">
    <source>
        <dbReference type="ARBA" id="ARBA00023102"/>
    </source>
</evidence>
<dbReference type="CDD" id="cd12110">
    <property type="entry name" value="PHP_HisPPase_Hisj_like"/>
    <property type="match status" value="1"/>
</dbReference>